<dbReference type="InterPro" id="IPR041505">
    <property type="entry name" value="Dis3_CSD2"/>
</dbReference>
<feature type="compositionally biased region" description="Polar residues" evidence="13">
    <location>
        <begin position="148"/>
        <end position="166"/>
    </location>
</feature>
<dbReference type="Pfam" id="PF17216">
    <property type="entry name" value="Rrp44_CSD1"/>
    <property type="match status" value="1"/>
</dbReference>
<evidence type="ECO:0000313" key="16">
    <source>
        <dbReference type="Proteomes" id="UP000606274"/>
    </source>
</evidence>
<feature type="domain" description="RNB" evidence="14">
    <location>
        <begin position="458"/>
        <end position="808"/>
    </location>
</feature>
<keyword evidence="1 12" id="KW-0963">Cytoplasm</keyword>
<feature type="compositionally biased region" description="Basic and acidic residues" evidence="13">
    <location>
        <begin position="126"/>
        <end position="135"/>
    </location>
</feature>
<dbReference type="GO" id="GO:0000287">
    <property type="term" value="F:magnesium ion binding"/>
    <property type="evidence" value="ECO:0007669"/>
    <property type="project" value="UniProtKB-ARBA"/>
</dbReference>
<keyword evidence="3 12" id="KW-0540">Nuclease</keyword>
<dbReference type="InterPro" id="IPR041093">
    <property type="entry name" value="Dis3l2-like_C"/>
</dbReference>
<dbReference type="GO" id="GO:0000175">
    <property type="term" value="F:3'-5'-RNA exonuclease activity"/>
    <property type="evidence" value="ECO:0007669"/>
    <property type="project" value="UniProtKB-UniRule"/>
</dbReference>
<dbReference type="Gene3D" id="2.40.50.140">
    <property type="entry name" value="Nucleic acid-binding proteins"/>
    <property type="match status" value="1"/>
</dbReference>
<dbReference type="GO" id="GO:0010587">
    <property type="term" value="P:miRNA catabolic process"/>
    <property type="evidence" value="ECO:0007669"/>
    <property type="project" value="UniProtKB-UniRule"/>
</dbReference>
<dbReference type="CTD" id="129563"/>
<keyword evidence="2 12" id="KW-0132">Cell division</keyword>
<keyword evidence="5 12" id="KW-0498">Mitosis</keyword>
<dbReference type="Pfam" id="PF00773">
    <property type="entry name" value="RNB"/>
    <property type="match status" value="1"/>
</dbReference>
<proteinExistence type="inferred from homology"/>
<evidence type="ECO:0000256" key="10">
    <source>
        <dbReference type="ARBA" id="ARBA00023306"/>
    </source>
</evidence>
<evidence type="ECO:0000256" key="8">
    <source>
        <dbReference type="ARBA" id="ARBA00022842"/>
    </source>
</evidence>
<name>A0A8T0BIV5_SILME</name>
<dbReference type="OrthoDB" id="372421at2759"/>
<dbReference type="Proteomes" id="UP000606274">
    <property type="component" value="Unassembled WGS sequence"/>
</dbReference>
<dbReference type="SUPFAM" id="SSF50249">
    <property type="entry name" value="Nucleic acid-binding proteins"/>
    <property type="match status" value="2"/>
</dbReference>
<dbReference type="Pfam" id="PF17877">
    <property type="entry name" value="Dis3l2_C_term"/>
    <property type="match status" value="1"/>
</dbReference>
<feature type="region of interest" description="Disordered" evidence="13">
    <location>
        <begin position="1"/>
        <end position="182"/>
    </location>
</feature>
<dbReference type="FunFam" id="2.40.50.140:FF:000177">
    <property type="entry name" value="DIS3-like exonuclease 2"/>
    <property type="match status" value="1"/>
</dbReference>
<feature type="binding site" evidence="12">
    <location>
        <position position="479"/>
    </location>
    <ligand>
        <name>Mg(2+)</name>
        <dbReference type="ChEBI" id="CHEBI:18420"/>
    </ligand>
</feature>
<comment type="function">
    <text evidence="12">3'-5'-exoribonuclease that specifically recognizes RNAs polyuridylated at their 3' end and mediates their degradation. Component of an exosome-independent RNA degradation pathway that mediates degradation of both mRNAs and miRNAs that have been polyuridylated by a terminal uridylyltransferase. Essential for correct mitosis, and negatively regulates cell proliferation.</text>
</comment>
<evidence type="ECO:0000256" key="4">
    <source>
        <dbReference type="ARBA" id="ARBA00022723"/>
    </source>
</evidence>
<evidence type="ECO:0000256" key="9">
    <source>
        <dbReference type="ARBA" id="ARBA00022884"/>
    </source>
</evidence>
<evidence type="ECO:0000256" key="3">
    <source>
        <dbReference type="ARBA" id="ARBA00022722"/>
    </source>
</evidence>
<dbReference type="Gene3D" id="2.40.50.690">
    <property type="match status" value="1"/>
</dbReference>
<evidence type="ECO:0000313" key="15">
    <source>
        <dbReference type="EMBL" id="KAF7706885.1"/>
    </source>
</evidence>
<reference evidence="15" key="1">
    <citation type="submission" date="2020-08" db="EMBL/GenBank/DDBJ databases">
        <title>Chromosome-level assembly of Southern catfish (Silurus meridionalis) provides insights into visual adaptation to the nocturnal and benthic lifestyles.</title>
        <authorList>
            <person name="Zhang Y."/>
            <person name="Wang D."/>
            <person name="Peng Z."/>
        </authorList>
    </citation>
    <scope>NUCLEOTIDE SEQUENCE</scope>
    <source>
        <strain evidence="15">SWU-2019-XX</strain>
        <tissue evidence="15">Muscle</tissue>
    </source>
</reference>
<sequence length="953" mass="107116">MDETMKRESASKPSDAADKKRGKKQKTKAARTQRTPQNGPSGSDTGHENQSEPDVKPRSGDQSTPAENHHTERTHRRRHKHHKTKQAPGGMETGTSEHQTHPDSNQTSDDRGEEKQKRRKRKQKKSRENTEDKLVKSCGSGAVEKPNTPLSTTNTPAVSMSASPAGQTGRMDRDNSRRNRGRKRRLYEDYMSIKDVSDGLKRGELLQGTLRINPKRYHEAFVPSPDGSVDIFLDGMVVRNRALNGDVVVVKLLPPEQWKVWNEESVEKERPSESGPDVIVEAQYGEEEEEEDEELSKKMEAAALQDKVPPTGDTHSGSDRNVQRTAKVVYIVEQKHSRAVSGFIKLIPDKPFALFSPSDHRVPRVNVPLSGCPADFTSRPADYSNTLFICRITHWPPDSLFAQGQLMKSLGQAGVIEPETEAMLMEYDVDYSEFTDEVLACLPQGRPWTIPPDELRRRRDLRKECIFTIDPATARDLDDALSCKQLPDGNFEMGVHIADVSYFVEEGNALDFTASRRSTSVYLIQKVIPMLPRLLCEELCSLNPQTDRLTFSVIWTLSPEGKILSEWMGRSVICSCVKLSYDHAQSMIESPLKEFGADELPPVSPEHSVERIVQAVLHLHAIASHLRAQRFRGGALRLDQMKLAFTLDSGSGMPQGCYVYQYRDSNKLVEEFMLLANMAVAHQIYSSNPGLALLRRHAPPHSRLMEALQELCDHIGLNIDMSSAGALHRSLEETVGDDEYSAARKAVLTHLCARPMQMALYFCTGVLQDEKLFHHYALNVPLYTHFTSPIRRYTDIIVHRLLAASLKCGPRVRLTQDDVQNQASHCNDKKTASKRVQEMSTELFFSVFVRECGPLDSKAMVMGMLDKSFDVLVLNYGVQKRIYCNAIEGLQSFTFRKVGKRPEMTLVWSPSELEDETVTQELSLFSVVDVRLTAGEGPLKYSAVLMRPSDTQS</sequence>
<dbReference type="GO" id="GO:0008266">
    <property type="term" value="F:poly(U) RNA binding"/>
    <property type="evidence" value="ECO:0007669"/>
    <property type="project" value="UniProtKB-ARBA"/>
</dbReference>
<dbReference type="Pfam" id="PF17849">
    <property type="entry name" value="OB_Dis3"/>
    <property type="match status" value="1"/>
</dbReference>
<evidence type="ECO:0000256" key="1">
    <source>
        <dbReference type="ARBA" id="ARBA00022490"/>
    </source>
</evidence>
<feature type="compositionally biased region" description="Basic and acidic residues" evidence="13">
    <location>
        <begin position="45"/>
        <end position="59"/>
    </location>
</feature>
<keyword evidence="4 12" id="KW-0479">Metal-binding</keyword>
<comment type="cofactor">
    <cofactor evidence="12">
        <name>Mg(2+)</name>
        <dbReference type="ChEBI" id="CHEBI:18420"/>
    </cofactor>
    <cofactor evidence="12">
        <name>Mn(2+)</name>
        <dbReference type="ChEBI" id="CHEBI:29035"/>
    </cofactor>
</comment>
<accession>A0A8T0BIV5</accession>
<dbReference type="GO" id="GO:0000932">
    <property type="term" value="C:P-body"/>
    <property type="evidence" value="ECO:0007669"/>
    <property type="project" value="UniProtKB-SubCell"/>
</dbReference>
<dbReference type="EC" id="3.1.13.-" evidence="12"/>
<keyword evidence="12" id="KW-0464">Manganese</keyword>
<dbReference type="KEGG" id="smeo:124387167"/>
<evidence type="ECO:0000256" key="5">
    <source>
        <dbReference type="ARBA" id="ARBA00022776"/>
    </source>
</evidence>
<evidence type="ECO:0000259" key="14">
    <source>
        <dbReference type="SMART" id="SM00955"/>
    </source>
</evidence>
<dbReference type="SMART" id="SM00955">
    <property type="entry name" value="RNB"/>
    <property type="match status" value="1"/>
</dbReference>
<protein>
    <recommendedName>
        <fullName evidence="12">DIS3-like exonuclease 2</fullName>
        <ecNumber evidence="12">3.1.13.-</ecNumber>
    </recommendedName>
</protein>
<keyword evidence="8 12" id="KW-0460">Magnesium</keyword>
<comment type="subcellular location">
    <subcellularLocation>
        <location evidence="12">Cytoplasm</location>
    </subcellularLocation>
    <subcellularLocation>
        <location evidence="12">Cytoplasm</location>
        <location evidence="12">P-body</location>
    </subcellularLocation>
</comment>
<dbReference type="HAMAP" id="MF_03045">
    <property type="entry name" value="DIS3L2"/>
    <property type="match status" value="1"/>
</dbReference>
<evidence type="ECO:0000256" key="6">
    <source>
        <dbReference type="ARBA" id="ARBA00022801"/>
    </source>
</evidence>
<dbReference type="InterPro" id="IPR001900">
    <property type="entry name" value="RNase_II/R"/>
</dbReference>
<dbReference type="PANTHER" id="PTHR23355:SF9">
    <property type="entry name" value="DIS3-LIKE EXONUCLEASE 2"/>
    <property type="match status" value="1"/>
</dbReference>
<dbReference type="PANTHER" id="PTHR23355">
    <property type="entry name" value="RIBONUCLEASE"/>
    <property type="match status" value="1"/>
</dbReference>
<dbReference type="InterPro" id="IPR033771">
    <property type="entry name" value="Rrp44_CSD1"/>
</dbReference>
<feature type="compositionally biased region" description="Basic residues" evidence="13">
    <location>
        <begin position="20"/>
        <end position="31"/>
    </location>
</feature>
<evidence type="ECO:0000256" key="13">
    <source>
        <dbReference type="SAM" id="MobiDB-lite"/>
    </source>
</evidence>
<dbReference type="GO" id="GO:1990074">
    <property type="term" value="P:polyuridylation-dependent mRNA catabolic process"/>
    <property type="evidence" value="ECO:0007669"/>
    <property type="project" value="UniProtKB-UniRule"/>
</dbReference>
<dbReference type="GeneID" id="124387167"/>
<feature type="compositionally biased region" description="Basic residues" evidence="13">
    <location>
        <begin position="72"/>
        <end position="85"/>
    </location>
</feature>
<evidence type="ECO:0000256" key="12">
    <source>
        <dbReference type="HAMAP-Rule" id="MF_03045"/>
    </source>
</evidence>
<keyword evidence="10 12" id="KW-0131">Cell cycle</keyword>
<evidence type="ECO:0000256" key="11">
    <source>
        <dbReference type="ARBA" id="ARBA00056476"/>
    </source>
</evidence>
<dbReference type="GO" id="GO:0051301">
    <property type="term" value="P:cell division"/>
    <property type="evidence" value="ECO:0007669"/>
    <property type="project" value="UniProtKB-KW"/>
</dbReference>
<feature type="compositionally biased region" description="Polar residues" evidence="13">
    <location>
        <begin position="93"/>
        <end position="107"/>
    </location>
</feature>
<dbReference type="PROSITE" id="PS01175">
    <property type="entry name" value="RIBONUCLEASE_II"/>
    <property type="match status" value="1"/>
</dbReference>
<gene>
    <name evidence="12" type="primary">dis3l2</name>
    <name evidence="15" type="ORF">HF521_020139</name>
</gene>
<dbReference type="EMBL" id="JABFDY010000006">
    <property type="protein sequence ID" value="KAF7706885.1"/>
    <property type="molecule type" value="Genomic_DNA"/>
</dbReference>
<evidence type="ECO:0000256" key="2">
    <source>
        <dbReference type="ARBA" id="ARBA00022618"/>
    </source>
</evidence>
<dbReference type="AlphaFoldDB" id="A0A8T0BIV5"/>
<keyword evidence="9 12" id="KW-0694">RNA-binding</keyword>
<dbReference type="InterPro" id="IPR050180">
    <property type="entry name" value="RNR_Ribonuclease"/>
</dbReference>
<keyword evidence="6 12" id="KW-0378">Hydrolase</keyword>
<evidence type="ECO:0000256" key="7">
    <source>
        <dbReference type="ARBA" id="ARBA00022839"/>
    </source>
</evidence>
<comment type="domain">
    <text evidence="12">Specifically recognizes and binds polyuridylated RNAs via 3 RNA-binding regions (named U-zone 1, U-zone 2 and U-zone 3) that form an open funnel on one face of the catalytic domain, allowing RNA to navigate a path to the active site.</text>
</comment>
<dbReference type="InterPro" id="IPR022966">
    <property type="entry name" value="RNase_II/R_CS"/>
</dbReference>
<feature type="compositionally biased region" description="Basic and acidic residues" evidence="13">
    <location>
        <begin position="1"/>
        <end position="19"/>
    </location>
</feature>
<keyword evidence="7 12" id="KW-0269">Exonuclease</keyword>
<dbReference type="InterPro" id="IPR012340">
    <property type="entry name" value="NA-bd_OB-fold"/>
</dbReference>
<dbReference type="FunFam" id="2.40.50.700:FF:000003">
    <property type="entry name" value="DIS3-like exonuclease 2"/>
    <property type="match status" value="1"/>
</dbReference>
<dbReference type="RefSeq" id="XP_046707289.1">
    <property type="nucleotide sequence ID" value="XM_046851333.1"/>
</dbReference>
<organism evidence="15 16">
    <name type="scientific">Silurus meridionalis</name>
    <name type="common">Southern catfish</name>
    <name type="synonym">Silurus soldatovi meridionalis</name>
    <dbReference type="NCBI Taxonomy" id="175797"/>
    <lineage>
        <taxon>Eukaryota</taxon>
        <taxon>Metazoa</taxon>
        <taxon>Chordata</taxon>
        <taxon>Craniata</taxon>
        <taxon>Vertebrata</taxon>
        <taxon>Euteleostomi</taxon>
        <taxon>Actinopterygii</taxon>
        <taxon>Neopterygii</taxon>
        <taxon>Teleostei</taxon>
        <taxon>Ostariophysi</taxon>
        <taxon>Siluriformes</taxon>
        <taxon>Siluridae</taxon>
        <taxon>Silurus</taxon>
    </lineage>
</organism>
<comment type="caution">
    <text evidence="15">The sequence shown here is derived from an EMBL/GenBank/DDBJ whole genome shotgun (WGS) entry which is preliminary data.</text>
</comment>
<keyword evidence="16" id="KW-1185">Reference proteome</keyword>
<comment type="similarity">
    <text evidence="12">Belongs to the RNR ribonuclease family. DIS3L2 subfamily.</text>
</comment>
<dbReference type="FunFam" id="2.40.50.690:FF:000003">
    <property type="entry name" value="DIS3-like exonuclease 2"/>
    <property type="match status" value="1"/>
</dbReference>
<comment type="function">
    <text evidence="11">3'-5'-exoribonuclease that specifically recognizes RNAs polyuridylated at their 3' end and mediates their degradation. Component of an exosome-independent RNA degradation pathway that mediates degradation of both mRNAs and miRNAs that have been polyuridylated by a terminal uridylyltransferase, such as ZCCHC11/TUT4. Mediates degradation of cytoplasmic mRNAs that have been deadenylated and subsequently uridylated at their 3'. Mediates degradation of uridylated pre-let-7 miRNAs, contributing to the maintenance of embryonic stem (ES) cells. Essential for correct mitosis, and negatively regulates cell proliferation.</text>
</comment>
<dbReference type="GO" id="GO:0000956">
    <property type="term" value="P:nuclear-transcribed mRNA catabolic process"/>
    <property type="evidence" value="ECO:0007669"/>
    <property type="project" value="UniProtKB-UniRule"/>
</dbReference>
<dbReference type="InterPro" id="IPR028591">
    <property type="entry name" value="DIS3L2"/>
</dbReference>
<dbReference type="Gene3D" id="2.40.50.700">
    <property type="match status" value="1"/>
</dbReference>
<feature type="binding site" evidence="12">
    <location>
        <position position="470"/>
    </location>
    <ligand>
        <name>Mg(2+)</name>
        <dbReference type="ChEBI" id="CHEBI:18420"/>
    </ligand>
</feature>
<feature type="site" description="Important for catalytic activity" evidence="12">
    <location>
        <position position="478"/>
    </location>
</feature>